<keyword evidence="2 7" id="KW-0812">Transmembrane</keyword>
<evidence type="ECO:0000313" key="11">
    <source>
        <dbReference type="Proteomes" id="UP001176940"/>
    </source>
</evidence>
<feature type="domain" description="MARVEL" evidence="9">
    <location>
        <begin position="19"/>
        <end position="138"/>
    </location>
</feature>
<comment type="caution">
    <text evidence="10">The sequence shown here is derived from an EMBL/GenBank/DDBJ whole genome shotgun (WGS) entry which is preliminary data.</text>
</comment>
<evidence type="ECO:0000256" key="5">
    <source>
        <dbReference type="ARBA" id="ARBA00037152"/>
    </source>
</evidence>
<evidence type="ECO:0000256" key="4">
    <source>
        <dbReference type="ARBA" id="ARBA00023136"/>
    </source>
</evidence>
<accession>A0ABN9LXP8</accession>
<protein>
    <recommendedName>
        <fullName evidence="6">Proteolipid protein 2</fullName>
    </recommendedName>
</protein>
<evidence type="ECO:0000313" key="10">
    <source>
        <dbReference type="EMBL" id="CAJ0953618.1"/>
    </source>
</evidence>
<dbReference type="Proteomes" id="UP001176940">
    <property type="component" value="Unassembled WGS sequence"/>
</dbReference>
<keyword evidence="4 7" id="KW-0472">Membrane</keyword>
<dbReference type="PANTHER" id="PTHR22776:SF4">
    <property type="entry name" value="PROTEOLIPID PROTEIN 2"/>
    <property type="match status" value="1"/>
</dbReference>
<gene>
    <name evidence="10" type="ORF">RIMI_LOCUS14400781</name>
</gene>
<feature type="transmembrane region" description="Helical" evidence="8">
    <location>
        <begin position="51"/>
        <end position="70"/>
    </location>
</feature>
<keyword evidence="11" id="KW-1185">Reference proteome</keyword>
<proteinExistence type="predicted"/>
<dbReference type="PANTHER" id="PTHR22776">
    <property type="entry name" value="MARVEL-CONTAINING POTENTIAL LIPID RAFT-ASSOCIATED PROTEIN"/>
    <property type="match status" value="1"/>
</dbReference>
<evidence type="ECO:0000256" key="1">
    <source>
        <dbReference type="ARBA" id="ARBA00004141"/>
    </source>
</evidence>
<dbReference type="EMBL" id="CAUEEQ010037087">
    <property type="protein sequence ID" value="CAJ0953618.1"/>
    <property type="molecule type" value="Genomic_DNA"/>
</dbReference>
<reference evidence="10" key="1">
    <citation type="submission" date="2023-07" db="EMBL/GenBank/DDBJ databases">
        <authorList>
            <person name="Stuckert A."/>
        </authorList>
    </citation>
    <scope>NUCLEOTIDE SEQUENCE</scope>
</reference>
<evidence type="ECO:0000256" key="7">
    <source>
        <dbReference type="PROSITE-ProRule" id="PRU00581"/>
    </source>
</evidence>
<evidence type="ECO:0000256" key="6">
    <source>
        <dbReference type="ARBA" id="ARBA00039459"/>
    </source>
</evidence>
<comment type="subcellular location">
    <subcellularLocation>
        <location evidence="1">Membrane</location>
        <topology evidence="1">Multi-pass membrane protein</topology>
    </subcellularLocation>
</comment>
<name>A0ABN9LXP8_9NEOB</name>
<dbReference type="InterPro" id="IPR008253">
    <property type="entry name" value="Marvel"/>
</dbReference>
<organism evidence="10 11">
    <name type="scientific">Ranitomeya imitator</name>
    <name type="common">mimic poison frog</name>
    <dbReference type="NCBI Taxonomy" id="111125"/>
    <lineage>
        <taxon>Eukaryota</taxon>
        <taxon>Metazoa</taxon>
        <taxon>Chordata</taxon>
        <taxon>Craniata</taxon>
        <taxon>Vertebrata</taxon>
        <taxon>Euteleostomi</taxon>
        <taxon>Amphibia</taxon>
        <taxon>Batrachia</taxon>
        <taxon>Anura</taxon>
        <taxon>Neobatrachia</taxon>
        <taxon>Hyloidea</taxon>
        <taxon>Dendrobatidae</taxon>
        <taxon>Dendrobatinae</taxon>
        <taxon>Ranitomeya</taxon>
    </lineage>
</organism>
<sequence>MSESGAEQSASCTSLLTAYVRTRKGATLAAEAAICLVVLICYAASNTPGYLGVAITELIFSVLFFFLFAARYDQQIAFIHWGWTDFLRAAIGGGLFLILSLVCLIRGGDGPGIAGSVFGILAGILFAYDAFITFPKLRKTHTQAATESPDNI</sequence>
<dbReference type="PROSITE" id="PS51225">
    <property type="entry name" value="MARVEL"/>
    <property type="match status" value="1"/>
</dbReference>
<evidence type="ECO:0000256" key="3">
    <source>
        <dbReference type="ARBA" id="ARBA00022989"/>
    </source>
</evidence>
<evidence type="ECO:0000256" key="2">
    <source>
        <dbReference type="ARBA" id="ARBA00022692"/>
    </source>
</evidence>
<keyword evidence="3 8" id="KW-1133">Transmembrane helix</keyword>
<feature type="transmembrane region" description="Helical" evidence="8">
    <location>
        <begin position="86"/>
        <end position="107"/>
    </location>
</feature>
<comment type="function">
    <text evidence="5">May play a role in cell differentiation in the intestinal epithelium.</text>
</comment>
<evidence type="ECO:0000259" key="9">
    <source>
        <dbReference type="PROSITE" id="PS51225"/>
    </source>
</evidence>
<feature type="transmembrane region" description="Helical" evidence="8">
    <location>
        <begin position="113"/>
        <end position="134"/>
    </location>
</feature>
<dbReference type="InterPro" id="IPR050578">
    <property type="entry name" value="MARVEL-CKLF_proteins"/>
</dbReference>
<feature type="transmembrane region" description="Helical" evidence="8">
    <location>
        <begin position="25"/>
        <end position="45"/>
    </location>
</feature>
<evidence type="ECO:0000256" key="8">
    <source>
        <dbReference type="SAM" id="Phobius"/>
    </source>
</evidence>